<evidence type="ECO:0000313" key="2">
    <source>
        <dbReference type="Proteomes" id="UP000784880"/>
    </source>
</evidence>
<comment type="caution">
    <text evidence="1">The sequence shown here is derived from an EMBL/GenBank/DDBJ whole genome shotgun (WGS) entry which is preliminary data.</text>
</comment>
<evidence type="ECO:0008006" key="3">
    <source>
        <dbReference type="Google" id="ProtNLM"/>
    </source>
</evidence>
<protein>
    <recommendedName>
        <fullName evidence="3">DUF4363 family protein</fullName>
    </recommendedName>
</protein>
<proteinExistence type="predicted"/>
<name>A0ABS6JG89_9BACI</name>
<accession>A0ABS6JG89</accession>
<dbReference type="Proteomes" id="UP000784880">
    <property type="component" value="Unassembled WGS sequence"/>
</dbReference>
<dbReference type="RefSeq" id="WP_217066865.1">
    <property type="nucleotide sequence ID" value="NZ_JAHQCS010000107.1"/>
</dbReference>
<keyword evidence="2" id="KW-1185">Reference proteome</keyword>
<reference evidence="1 2" key="1">
    <citation type="submission" date="2021-06" db="EMBL/GenBank/DDBJ databases">
        <title>Bacillus sp. RD4P76, an endophyte from a halophyte.</title>
        <authorList>
            <person name="Sun J.-Q."/>
        </authorList>
    </citation>
    <scope>NUCLEOTIDE SEQUENCE [LARGE SCALE GENOMIC DNA]</scope>
    <source>
        <strain evidence="1 2">CGMCC 1.15917</strain>
    </source>
</reference>
<evidence type="ECO:0000313" key="1">
    <source>
        <dbReference type="EMBL" id="MBU9712690.1"/>
    </source>
</evidence>
<sequence>MKVLSSKFSKTMLTILIVAVLSWTHTILETMDNPLSRQVDKVAAAVESEDWDTARTEVIELREQFERKRWILEFFGPVEHVSVTRYHIISSIQAIDGEQDIESKQLLAKIKGRLNEFIIF</sequence>
<organism evidence="1 2">
    <name type="scientific">Evansella tamaricis</name>
    <dbReference type="NCBI Taxonomy" id="2069301"/>
    <lineage>
        <taxon>Bacteria</taxon>
        <taxon>Bacillati</taxon>
        <taxon>Bacillota</taxon>
        <taxon>Bacilli</taxon>
        <taxon>Bacillales</taxon>
        <taxon>Bacillaceae</taxon>
        <taxon>Evansella</taxon>
    </lineage>
</organism>
<dbReference type="EMBL" id="JAHQCS010000107">
    <property type="protein sequence ID" value="MBU9712690.1"/>
    <property type="molecule type" value="Genomic_DNA"/>
</dbReference>
<gene>
    <name evidence="1" type="ORF">KS419_13145</name>
</gene>